<reference evidence="1 2" key="1">
    <citation type="submission" date="2015-12" db="EMBL/GenBank/DDBJ databases">
        <title>Complete genome of Roseateles depolymerans KCTC 42856.</title>
        <authorList>
            <person name="Kim K.M."/>
        </authorList>
    </citation>
    <scope>NUCLEOTIDE SEQUENCE [LARGE SCALE GENOMIC DNA]</scope>
    <source>
        <strain evidence="1 2">KCTC 42856</strain>
    </source>
</reference>
<organism evidence="1 2">
    <name type="scientific">Roseateles depolymerans</name>
    <dbReference type="NCBI Taxonomy" id="76731"/>
    <lineage>
        <taxon>Bacteria</taxon>
        <taxon>Pseudomonadati</taxon>
        <taxon>Pseudomonadota</taxon>
        <taxon>Betaproteobacteria</taxon>
        <taxon>Burkholderiales</taxon>
        <taxon>Sphaerotilaceae</taxon>
        <taxon>Roseateles</taxon>
    </lineage>
</organism>
<evidence type="ECO:0000313" key="1">
    <source>
        <dbReference type="EMBL" id="ALV05855.1"/>
    </source>
</evidence>
<dbReference type="PATRIC" id="fig|76731.3.peg.1394"/>
<dbReference type="InterPro" id="IPR024510">
    <property type="entry name" value="DUF2589"/>
</dbReference>
<dbReference type="RefSeq" id="WP_058934236.1">
    <property type="nucleotide sequence ID" value="NZ_CP013729.1"/>
</dbReference>
<dbReference type="STRING" id="76731.RD2015_1365"/>
<dbReference type="AlphaFoldDB" id="A0A0U3LCP5"/>
<dbReference type="OrthoDB" id="1043330at2"/>
<evidence type="ECO:0000313" key="2">
    <source>
        <dbReference type="Proteomes" id="UP000060699"/>
    </source>
</evidence>
<gene>
    <name evidence="1" type="ORF">RD2015_1365</name>
</gene>
<keyword evidence="2" id="KW-1185">Reference proteome</keyword>
<dbReference type="KEGG" id="rdp:RD2015_1365"/>
<dbReference type="Pfam" id="PF11655">
    <property type="entry name" value="DUF2589"/>
    <property type="match status" value="1"/>
</dbReference>
<dbReference type="EMBL" id="CP013729">
    <property type="protein sequence ID" value="ALV05855.1"/>
    <property type="molecule type" value="Genomic_DNA"/>
</dbReference>
<protein>
    <submittedName>
        <fullName evidence="1">Uncharacterized protein</fullName>
    </submittedName>
</protein>
<accession>A0A0U3LCP5</accession>
<sequence>MASELVNIAEQYKGLPMGELIGAPLTAACDAQIRLAQATANFIETIGFKQNDDGTRGETRYADFKFKRPTTGPDASVPGGAFYEEEVEISVPLLALVKTPALSITTVDVTFNMEVKSSFTAKEENGRSGTLSASASGGFGPFKASVSVSGTISSKSEQTRSSDNSAKYTVQVHAEDAGVPEGLSRVLDILQSSIAPKKVDAPAPVA</sequence>
<dbReference type="Proteomes" id="UP000060699">
    <property type="component" value="Chromosome"/>
</dbReference>
<name>A0A0U3LCP5_9BURK</name>
<proteinExistence type="predicted"/>